<name>T1F9W6_HELRO</name>
<reference evidence="1 3" key="2">
    <citation type="journal article" date="2013" name="Nature">
        <title>Insights into bilaterian evolution from three spiralian genomes.</title>
        <authorList>
            <person name="Simakov O."/>
            <person name="Marletaz F."/>
            <person name="Cho S.J."/>
            <person name="Edsinger-Gonzales E."/>
            <person name="Havlak P."/>
            <person name="Hellsten U."/>
            <person name="Kuo D.H."/>
            <person name="Larsson T."/>
            <person name="Lv J."/>
            <person name="Arendt D."/>
            <person name="Savage R."/>
            <person name="Osoegawa K."/>
            <person name="de Jong P."/>
            <person name="Grimwood J."/>
            <person name="Chapman J.A."/>
            <person name="Shapiro H."/>
            <person name="Aerts A."/>
            <person name="Otillar R.P."/>
            <person name="Terry A.Y."/>
            <person name="Boore J.L."/>
            <person name="Grigoriev I.V."/>
            <person name="Lindberg D.R."/>
            <person name="Seaver E.C."/>
            <person name="Weisblat D.A."/>
            <person name="Putnam N.H."/>
            <person name="Rokhsar D.S."/>
        </authorList>
    </citation>
    <scope>NUCLEOTIDE SEQUENCE</scope>
</reference>
<evidence type="ECO:0000313" key="1">
    <source>
        <dbReference type="EMBL" id="ESO00487.1"/>
    </source>
</evidence>
<dbReference type="EMBL" id="KB096945">
    <property type="protein sequence ID" value="ESO00487.1"/>
    <property type="molecule type" value="Genomic_DNA"/>
</dbReference>
<dbReference type="EnsemblMetazoa" id="HelroT175925">
    <property type="protein sequence ID" value="HelroP175925"/>
    <property type="gene ID" value="HelroG175925"/>
</dbReference>
<dbReference type="RefSeq" id="XP_009021537.1">
    <property type="nucleotide sequence ID" value="XM_009023289.1"/>
</dbReference>
<protein>
    <submittedName>
        <fullName evidence="1 2">Uncharacterized protein</fullName>
    </submittedName>
</protein>
<dbReference type="HOGENOM" id="CLU_2099497_0_0_1"/>
<dbReference type="EMBL" id="AMQM01005480">
    <property type="status" value="NOT_ANNOTATED_CDS"/>
    <property type="molecule type" value="Genomic_DNA"/>
</dbReference>
<dbReference type="AlphaFoldDB" id="T1F9W6"/>
<evidence type="ECO:0000313" key="2">
    <source>
        <dbReference type="EnsemblMetazoa" id="HelroP175925"/>
    </source>
</evidence>
<dbReference type="InParanoid" id="T1F9W6"/>
<dbReference type="CTD" id="20205615"/>
<reference evidence="2" key="3">
    <citation type="submission" date="2015-06" db="UniProtKB">
        <authorList>
            <consortium name="EnsemblMetazoa"/>
        </authorList>
    </citation>
    <scope>IDENTIFICATION</scope>
</reference>
<evidence type="ECO:0000313" key="3">
    <source>
        <dbReference type="Proteomes" id="UP000015101"/>
    </source>
</evidence>
<dbReference type="GeneID" id="20205615"/>
<proteinExistence type="predicted"/>
<dbReference type="KEGG" id="hro:HELRODRAFT_175925"/>
<organism evidence="2 3">
    <name type="scientific">Helobdella robusta</name>
    <name type="common">Californian leech</name>
    <dbReference type="NCBI Taxonomy" id="6412"/>
    <lineage>
        <taxon>Eukaryota</taxon>
        <taxon>Metazoa</taxon>
        <taxon>Spiralia</taxon>
        <taxon>Lophotrochozoa</taxon>
        <taxon>Annelida</taxon>
        <taxon>Clitellata</taxon>
        <taxon>Hirudinea</taxon>
        <taxon>Rhynchobdellida</taxon>
        <taxon>Glossiphoniidae</taxon>
        <taxon>Helobdella</taxon>
    </lineage>
</organism>
<accession>T1F9W6</accession>
<keyword evidence="3" id="KW-1185">Reference proteome</keyword>
<sequence>MVRSWHRIDGVKFSELIVNSSFLYLSESLNVDQSLQIFTDEFLKIADQAAPLRPLHSRFVSVAPWFDDDCRSLKVKWSQCNLGIVFVNAPLDVGGTCALLAFEECMGADICKVVPV</sequence>
<reference evidence="3" key="1">
    <citation type="submission" date="2012-12" db="EMBL/GenBank/DDBJ databases">
        <authorList>
            <person name="Hellsten U."/>
            <person name="Grimwood J."/>
            <person name="Chapman J.A."/>
            <person name="Shapiro H."/>
            <person name="Aerts A."/>
            <person name="Otillar R.P."/>
            <person name="Terry A.Y."/>
            <person name="Boore J.L."/>
            <person name="Simakov O."/>
            <person name="Marletaz F."/>
            <person name="Cho S.-J."/>
            <person name="Edsinger-Gonzales E."/>
            <person name="Havlak P."/>
            <person name="Kuo D.-H."/>
            <person name="Larsson T."/>
            <person name="Lv J."/>
            <person name="Arendt D."/>
            <person name="Savage R."/>
            <person name="Osoegawa K."/>
            <person name="de Jong P."/>
            <person name="Lindberg D.R."/>
            <person name="Seaver E.C."/>
            <person name="Weisblat D.A."/>
            <person name="Putnam N.H."/>
            <person name="Grigoriev I.V."/>
            <person name="Rokhsar D.S."/>
        </authorList>
    </citation>
    <scope>NUCLEOTIDE SEQUENCE</scope>
</reference>
<dbReference type="Proteomes" id="UP000015101">
    <property type="component" value="Unassembled WGS sequence"/>
</dbReference>
<gene>
    <name evidence="2" type="primary">20205615</name>
    <name evidence="1" type="ORF">HELRODRAFT_175925</name>
</gene>